<dbReference type="InterPro" id="IPR011604">
    <property type="entry name" value="PDDEXK-like_dom_sf"/>
</dbReference>
<name>A0A2M7SDY4_9BACT</name>
<protein>
    <recommendedName>
        <fullName evidence="3">PD-(D/E)XK endonuclease-like domain-containing protein</fullName>
    </recommendedName>
</protein>
<sequence length="327" mass="37321">MLQIIPKISLLNAEKEFEKVISGIELRGYINKPPVSVTGGIQWDLAEEKIKSLSIDDITNIFCPSRRDIYMKRVLKIKGSKNWGRVTGQLVESCMFGFADKYKDNISINRVRTYESLSKKANLFMADFSKKNKKEVAELTKFKNSPGEDEDLLLRQLNYALRYELIMLRATRKLSGNKSGSEVIPHMKIEPNTKILGISSPSTPDFVIPGLSAIGDIKTGFEFKDYYRLAAAGYALAYENQKGVGNDINLGLIYYFPTRKKDISFAHLYIFVIDDTLRQEFLDMRDKALLVMKEAFSVSKTVPALAELDKHCIYCKYRSECDKSRRK</sequence>
<evidence type="ECO:0000313" key="2">
    <source>
        <dbReference type="Proteomes" id="UP000229307"/>
    </source>
</evidence>
<dbReference type="InterPro" id="IPR009260">
    <property type="entry name" value="CRISPR-ass_Csa1"/>
</dbReference>
<dbReference type="Pfam" id="PF06023">
    <property type="entry name" value="Csa1"/>
    <property type="match status" value="1"/>
</dbReference>
<accession>A0A2M7SDY4</accession>
<dbReference type="AlphaFoldDB" id="A0A2M7SDY4"/>
<evidence type="ECO:0008006" key="3">
    <source>
        <dbReference type="Google" id="ProtNLM"/>
    </source>
</evidence>
<dbReference type="Gene3D" id="3.90.320.10">
    <property type="match status" value="1"/>
</dbReference>
<dbReference type="EMBL" id="PFMR01000089">
    <property type="protein sequence ID" value="PIZ17728.1"/>
    <property type="molecule type" value="Genomic_DNA"/>
</dbReference>
<evidence type="ECO:0000313" key="1">
    <source>
        <dbReference type="EMBL" id="PIZ17728.1"/>
    </source>
</evidence>
<comment type="caution">
    <text evidence="1">The sequence shown here is derived from an EMBL/GenBank/DDBJ whole genome shotgun (WGS) entry which is preliminary data.</text>
</comment>
<proteinExistence type="predicted"/>
<dbReference type="Proteomes" id="UP000229307">
    <property type="component" value="Unassembled WGS sequence"/>
</dbReference>
<gene>
    <name evidence="1" type="ORF">COY52_03150</name>
</gene>
<reference evidence="2" key="1">
    <citation type="submission" date="2017-09" db="EMBL/GenBank/DDBJ databases">
        <title>Depth-based differentiation of microbial function through sediment-hosted aquifers and enrichment of novel symbionts in the deep terrestrial subsurface.</title>
        <authorList>
            <person name="Probst A.J."/>
            <person name="Ladd B."/>
            <person name="Jarett J.K."/>
            <person name="Geller-Mcgrath D.E."/>
            <person name="Sieber C.M.K."/>
            <person name="Emerson J.B."/>
            <person name="Anantharaman K."/>
            <person name="Thomas B.C."/>
            <person name="Malmstrom R."/>
            <person name="Stieglmeier M."/>
            <person name="Klingl A."/>
            <person name="Woyke T."/>
            <person name="Ryan C.M."/>
            <person name="Banfield J.F."/>
        </authorList>
    </citation>
    <scope>NUCLEOTIDE SEQUENCE [LARGE SCALE GENOMIC DNA]</scope>
</reference>
<organism evidence="1 2">
    <name type="scientific">Candidatus Desantisbacteria bacterium CG_4_10_14_0_8_um_filter_48_22</name>
    <dbReference type="NCBI Taxonomy" id="1974543"/>
    <lineage>
        <taxon>Bacteria</taxon>
        <taxon>Candidatus Desantisiibacteriota</taxon>
    </lineage>
</organism>